<dbReference type="SMART" id="SM00421">
    <property type="entry name" value="HTH_LUXR"/>
    <property type="match status" value="1"/>
</dbReference>
<dbReference type="PROSITE" id="PS50043">
    <property type="entry name" value="HTH_LUXR_2"/>
    <property type="match status" value="1"/>
</dbReference>
<dbReference type="CDD" id="cd06170">
    <property type="entry name" value="LuxR_C_like"/>
    <property type="match status" value="1"/>
</dbReference>
<keyword evidence="2" id="KW-0238">DNA-binding</keyword>
<dbReference type="Pfam" id="PF00196">
    <property type="entry name" value="GerE"/>
    <property type="match status" value="1"/>
</dbReference>
<proteinExistence type="predicted"/>
<dbReference type="RefSeq" id="WP_377824845.1">
    <property type="nucleotide sequence ID" value="NZ_JBHSWJ010000002.1"/>
</dbReference>
<evidence type="ECO:0000256" key="1">
    <source>
        <dbReference type="ARBA" id="ARBA00023015"/>
    </source>
</evidence>
<evidence type="ECO:0000313" key="5">
    <source>
        <dbReference type="EMBL" id="MFC6715610.1"/>
    </source>
</evidence>
<dbReference type="PANTHER" id="PTHR44688:SF16">
    <property type="entry name" value="DNA-BINDING TRANSCRIPTIONAL ACTIVATOR DEVR_DOSR"/>
    <property type="match status" value="1"/>
</dbReference>
<evidence type="ECO:0000256" key="2">
    <source>
        <dbReference type="ARBA" id="ARBA00023125"/>
    </source>
</evidence>
<reference evidence="6" key="1">
    <citation type="journal article" date="2019" name="Int. J. Syst. Evol. Microbiol.">
        <title>The Global Catalogue of Microorganisms (GCM) 10K type strain sequencing project: providing services to taxonomists for standard genome sequencing and annotation.</title>
        <authorList>
            <consortium name="The Broad Institute Genomics Platform"/>
            <consortium name="The Broad Institute Genome Sequencing Center for Infectious Disease"/>
            <person name="Wu L."/>
            <person name="Ma J."/>
        </authorList>
    </citation>
    <scope>NUCLEOTIDE SEQUENCE [LARGE SCALE GENOMIC DNA]</scope>
    <source>
        <strain evidence="6">NBRC 106593</strain>
    </source>
</reference>
<keyword evidence="5" id="KW-0378">Hydrolase</keyword>
<dbReference type="EMBL" id="JBHSWJ010000002">
    <property type="protein sequence ID" value="MFC6715610.1"/>
    <property type="molecule type" value="Genomic_DNA"/>
</dbReference>
<keyword evidence="5" id="KW-0540">Nuclease</keyword>
<dbReference type="GO" id="GO:0004519">
    <property type="term" value="F:endonuclease activity"/>
    <property type="evidence" value="ECO:0007669"/>
    <property type="project" value="UniProtKB-KW"/>
</dbReference>
<dbReference type="PRINTS" id="PR00038">
    <property type="entry name" value="HTHLUXR"/>
</dbReference>
<dbReference type="SUPFAM" id="SSF46894">
    <property type="entry name" value="C-terminal effector domain of the bipartite response regulators"/>
    <property type="match status" value="1"/>
</dbReference>
<protein>
    <submittedName>
        <fullName evidence="5">XcyI family restriction endonuclease</fullName>
        <ecNumber evidence="5">3.1.21.-</ecNumber>
    </submittedName>
</protein>
<dbReference type="GO" id="GO:0016787">
    <property type="term" value="F:hydrolase activity"/>
    <property type="evidence" value="ECO:0007669"/>
    <property type="project" value="UniProtKB-KW"/>
</dbReference>
<dbReference type="Pfam" id="PF09571">
    <property type="entry name" value="RE_XcyI"/>
    <property type="match status" value="1"/>
</dbReference>
<dbReference type="Proteomes" id="UP001596356">
    <property type="component" value="Unassembled WGS sequence"/>
</dbReference>
<gene>
    <name evidence="5" type="ORF">ACFQBT_18005</name>
</gene>
<keyword evidence="6" id="KW-1185">Reference proteome</keyword>
<keyword evidence="1" id="KW-0805">Transcription regulation</keyword>
<dbReference type="InterPro" id="IPR019071">
    <property type="entry name" value="Restrct_endonuc_II_XcyI"/>
</dbReference>
<sequence length="292" mass="32417">MYNVTETQTSDHENEFDVHVTATRFAVPHRKSKMLAGALFAYASRDGMHDTVRHASHQIDPHQLRMEISQYVPTEGLRVLQGTGVRDELVFAVPSVLQQAPTAIGHYRLLLGLTTAEFYSETGGIVEFSVMEDRGAVPPALREDLPSLCRAINVGIAQMLAPRGLHSTIPSDPLARWKRSDSTAPPEGYGDLSELALSRDHERMSARSARRALGDWPGREVGVTERELDVLRMITEGLSNQEIADRSFLSINSVKSYIRAAYRKIDVSSRSKAVLWGVQNGLMEQDPIDADH</sequence>
<dbReference type="PANTHER" id="PTHR44688">
    <property type="entry name" value="DNA-BINDING TRANSCRIPTIONAL ACTIVATOR DEVR_DOSR"/>
    <property type="match status" value="1"/>
</dbReference>
<accession>A0ABW2AXP8</accession>
<keyword evidence="3" id="KW-0804">Transcription</keyword>
<dbReference type="InterPro" id="IPR016032">
    <property type="entry name" value="Sig_transdc_resp-reg_C-effctor"/>
</dbReference>
<dbReference type="EC" id="3.1.21.-" evidence="5"/>
<dbReference type="InterPro" id="IPR036388">
    <property type="entry name" value="WH-like_DNA-bd_sf"/>
</dbReference>
<keyword evidence="5" id="KW-0255">Endonuclease</keyword>
<name>A0ABW2AXP8_9MICO</name>
<feature type="domain" description="HTH luxR-type" evidence="4">
    <location>
        <begin position="216"/>
        <end position="281"/>
    </location>
</feature>
<organism evidence="5 6">
    <name type="scientific">Branchiibius cervicis</name>
    <dbReference type="NCBI Taxonomy" id="908252"/>
    <lineage>
        <taxon>Bacteria</taxon>
        <taxon>Bacillati</taxon>
        <taxon>Actinomycetota</taxon>
        <taxon>Actinomycetes</taxon>
        <taxon>Micrococcales</taxon>
        <taxon>Dermacoccaceae</taxon>
        <taxon>Branchiibius</taxon>
    </lineage>
</organism>
<evidence type="ECO:0000259" key="4">
    <source>
        <dbReference type="PROSITE" id="PS50043"/>
    </source>
</evidence>
<evidence type="ECO:0000256" key="3">
    <source>
        <dbReference type="ARBA" id="ARBA00023163"/>
    </source>
</evidence>
<dbReference type="Gene3D" id="1.10.10.10">
    <property type="entry name" value="Winged helix-like DNA-binding domain superfamily/Winged helix DNA-binding domain"/>
    <property type="match status" value="1"/>
</dbReference>
<dbReference type="InterPro" id="IPR000792">
    <property type="entry name" value="Tscrpt_reg_LuxR_C"/>
</dbReference>
<comment type="caution">
    <text evidence="5">The sequence shown here is derived from an EMBL/GenBank/DDBJ whole genome shotgun (WGS) entry which is preliminary data.</text>
</comment>
<evidence type="ECO:0000313" key="6">
    <source>
        <dbReference type="Proteomes" id="UP001596356"/>
    </source>
</evidence>